<dbReference type="EMBL" id="DXIJ01000038">
    <property type="protein sequence ID" value="HIV85556.1"/>
    <property type="molecule type" value="Genomic_DNA"/>
</dbReference>
<evidence type="ECO:0000256" key="1">
    <source>
        <dbReference type="SAM" id="SignalP"/>
    </source>
</evidence>
<keyword evidence="1" id="KW-0732">Signal</keyword>
<name>A0A9D1PR20_9FIRM</name>
<sequence>MKTIKTIVSVILITALLGGALCVPAFAAGSVSVSVDGGAKMLQGIGYTQSYGLDEFPMVSVHEAVRAIGGSAYVFPDKVQIVIGSKLLVMGQVSGRVTVTVYNIGAYGNLDNGYDIPNPVPIDVAINGNDAYVPIESVTRALGIDSYCSYRPGVYNLVTSSCINDFGEIVNVSDAMYRDTMTRFAARLVNNRGTYEFVDLNDSSVRVTVRSVSSDIDYWYNVLGASVPEDMQVVVTGIVQNGTIALNTSTTSVVEYGKIAGLQPEYALQTESTNNTVDYSDANEVTVLFNGKEIDTGDVPAMETGGRTYLPMRAILDTVLCGIDAVPDTSDRIGWLDAEQTAIATSTTNGITLWVKIGENYIETSSGATRRFLMTNSVDGETRTQIRGELRNTVSGDVTMSNIIRERIEIDAPAFLYQDSYTMLPVRAVAETLDCGVSWDENTQTVNIKYPNS</sequence>
<dbReference type="SUPFAM" id="SSF55383">
    <property type="entry name" value="Copper amine oxidase, domain N"/>
    <property type="match status" value="1"/>
</dbReference>
<reference evidence="3" key="2">
    <citation type="submission" date="2021-04" db="EMBL/GenBank/DDBJ databases">
        <authorList>
            <person name="Gilroy R."/>
        </authorList>
    </citation>
    <scope>NUCLEOTIDE SEQUENCE</scope>
    <source>
        <strain evidence="3">5790</strain>
    </source>
</reference>
<proteinExistence type="predicted"/>
<organism evidence="3 4">
    <name type="scientific">Candidatus Monoglobus merdigallinarum</name>
    <dbReference type="NCBI Taxonomy" id="2838698"/>
    <lineage>
        <taxon>Bacteria</taxon>
        <taxon>Bacillati</taxon>
        <taxon>Bacillota</taxon>
        <taxon>Clostridia</taxon>
        <taxon>Monoglobales</taxon>
        <taxon>Monoglobaceae</taxon>
        <taxon>Monoglobus</taxon>
    </lineage>
</organism>
<accession>A0A9D1PR20</accession>
<evidence type="ECO:0000313" key="4">
    <source>
        <dbReference type="Proteomes" id="UP000824162"/>
    </source>
</evidence>
<dbReference type="Proteomes" id="UP000824162">
    <property type="component" value="Unassembled WGS sequence"/>
</dbReference>
<feature type="signal peptide" evidence="1">
    <location>
        <begin position="1"/>
        <end position="27"/>
    </location>
</feature>
<dbReference type="Pfam" id="PF07833">
    <property type="entry name" value="Cu_amine_oxidN1"/>
    <property type="match status" value="1"/>
</dbReference>
<dbReference type="InterPro" id="IPR036582">
    <property type="entry name" value="Mao_N_sf"/>
</dbReference>
<reference evidence="3" key="1">
    <citation type="journal article" date="2021" name="PeerJ">
        <title>Extensive microbial diversity within the chicken gut microbiome revealed by metagenomics and culture.</title>
        <authorList>
            <person name="Gilroy R."/>
            <person name="Ravi A."/>
            <person name="Getino M."/>
            <person name="Pursley I."/>
            <person name="Horton D.L."/>
            <person name="Alikhan N.F."/>
            <person name="Baker D."/>
            <person name="Gharbi K."/>
            <person name="Hall N."/>
            <person name="Watson M."/>
            <person name="Adriaenssens E.M."/>
            <person name="Foster-Nyarko E."/>
            <person name="Jarju S."/>
            <person name="Secka A."/>
            <person name="Antonio M."/>
            <person name="Oren A."/>
            <person name="Chaudhuri R.R."/>
            <person name="La Ragione R."/>
            <person name="Hildebrand F."/>
            <person name="Pallen M.J."/>
        </authorList>
    </citation>
    <scope>NUCLEOTIDE SEQUENCE</scope>
    <source>
        <strain evidence="3">5790</strain>
    </source>
</reference>
<dbReference type="InterPro" id="IPR012854">
    <property type="entry name" value="Cu_amine_oxidase-like_N"/>
</dbReference>
<comment type="caution">
    <text evidence="3">The sequence shown here is derived from an EMBL/GenBank/DDBJ whole genome shotgun (WGS) entry which is preliminary data.</text>
</comment>
<evidence type="ECO:0000313" key="3">
    <source>
        <dbReference type="EMBL" id="HIV85556.1"/>
    </source>
</evidence>
<protein>
    <submittedName>
        <fullName evidence="3">Copper amine oxidase N-terminal domain-containing protein</fullName>
    </submittedName>
</protein>
<gene>
    <name evidence="3" type="ORF">H9900_01960</name>
</gene>
<feature type="chain" id="PRO_5038811468" evidence="1">
    <location>
        <begin position="28"/>
        <end position="453"/>
    </location>
</feature>
<evidence type="ECO:0000259" key="2">
    <source>
        <dbReference type="Pfam" id="PF07833"/>
    </source>
</evidence>
<dbReference type="AlphaFoldDB" id="A0A9D1PR20"/>
<feature type="domain" description="Copper amine oxidase-like N-terminal" evidence="2">
    <location>
        <begin position="406"/>
        <end position="452"/>
    </location>
</feature>